<evidence type="ECO:0000313" key="11">
    <source>
        <dbReference type="EMBL" id="AFZ46140.1"/>
    </source>
</evidence>
<dbReference type="Gene3D" id="1.10.357.20">
    <property type="entry name" value="SLC41 divalent cation transporters, integral membrane domain"/>
    <property type="match status" value="1"/>
</dbReference>
<dbReference type="PANTHER" id="PTHR43773:SF1">
    <property type="entry name" value="MAGNESIUM TRANSPORTER MGTE"/>
    <property type="match status" value="1"/>
</dbReference>
<evidence type="ECO:0000313" key="12">
    <source>
        <dbReference type="Proteomes" id="UP000010483"/>
    </source>
</evidence>
<evidence type="ECO:0000259" key="10">
    <source>
        <dbReference type="PROSITE" id="PS51371"/>
    </source>
</evidence>
<comment type="function">
    <text evidence="9">Acts as a magnesium transporter.</text>
</comment>
<keyword evidence="9" id="KW-1003">Cell membrane</keyword>
<dbReference type="InterPro" id="IPR046342">
    <property type="entry name" value="CBS_dom_sf"/>
</dbReference>
<keyword evidence="6 9" id="KW-1133">Transmembrane helix</keyword>
<evidence type="ECO:0000256" key="7">
    <source>
        <dbReference type="ARBA" id="ARBA00023136"/>
    </source>
</evidence>
<dbReference type="SUPFAM" id="SSF161093">
    <property type="entry name" value="MgtE membrane domain-like"/>
    <property type="match status" value="1"/>
</dbReference>
<evidence type="ECO:0000256" key="3">
    <source>
        <dbReference type="ARBA" id="ARBA00022448"/>
    </source>
</evidence>
<keyword evidence="5 9" id="KW-0460">Magnesium</keyword>
<keyword evidence="9" id="KW-0479">Metal-binding</keyword>
<dbReference type="SUPFAM" id="SSF158791">
    <property type="entry name" value="MgtE N-terminal domain-like"/>
    <property type="match status" value="1"/>
</dbReference>
<dbReference type="InterPro" id="IPR006667">
    <property type="entry name" value="SLC41_membr_dom"/>
</dbReference>
<evidence type="ECO:0000256" key="5">
    <source>
        <dbReference type="ARBA" id="ARBA00022842"/>
    </source>
</evidence>
<name>K9YIA6_CYASC</name>
<protein>
    <recommendedName>
        <fullName evidence="9">Magnesium transporter MgtE</fullName>
    </recommendedName>
</protein>
<dbReference type="InterPro" id="IPR038076">
    <property type="entry name" value="MgtE_N_sf"/>
</dbReference>
<gene>
    <name evidence="11" type="ordered locus">Cyast_0157</name>
</gene>
<dbReference type="SUPFAM" id="SSF54631">
    <property type="entry name" value="CBS-domain pair"/>
    <property type="match status" value="1"/>
</dbReference>
<dbReference type="InterPro" id="IPR006668">
    <property type="entry name" value="Mg_transptr_MgtE_intracell_dom"/>
</dbReference>
<dbReference type="HOGENOM" id="CLU_037408_2_2_3"/>
<dbReference type="GO" id="GO:0046872">
    <property type="term" value="F:metal ion binding"/>
    <property type="evidence" value="ECO:0007669"/>
    <property type="project" value="UniProtKB-KW"/>
</dbReference>
<accession>K9YIA6</accession>
<keyword evidence="4 9" id="KW-0812">Transmembrane</keyword>
<sequence>MTENPITNNKDSRHQLRDLVASQLKLMLDANNLEGAKSLLIPVQPVDIAEAIEDLPETMQLIAFRLLNKTEAIDVYEHLEYATQQSLIEEFKRQEVLDIVDKMSPDDRARLFDELPALVVKRILAQLSPEERQATNLLLGYEENTAGRIMTPEYISLKAHLTLGETLERLRSQARVSELIYYIYVTDESRHLIGVLSLRDLVIHDPHQTLGEVMKTDVIYIKTDMDQEEVAKLVQRYDFLAVPVVDRELRLVGIVTVDDVIDILEQEATEDIYALGAVQADGDNYFETNLFTVARRRVSWLLVLLLTNTFTGSIIGAQEDILAEITVLAAFIPLLIDSGGNIGTQSSTVVIRGISTDELKDLGVGKVILREAIAGALLGLGLGLITILWAYLLPQSDRNLTVALSVGISLMAISVLASIAGSGLPFLFKLLKLDPALMSGPFITTAVDVLGVLIYFNIARYMLGF</sequence>
<comment type="caution">
    <text evidence="9">Lacks conserved residue(s) required for the propagation of feature annotation.</text>
</comment>
<dbReference type="Pfam" id="PF03448">
    <property type="entry name" value="MgtE_N"/>
    <property type="match status" value="1"/>
</dbReference>
<dbReference type="InterPro" id="IPR036739">
    <property type="entry name" value="SLC41_membr_dom_sf"/>
</dbReference>
<proteinExistence type="inferred from homology"/>
<dbReference type="Pfam" id="PF00571">
    <property type="entry name" value="CBS"/>
    <property type="match status" value="2"/>
</dbReference>
<keyword evidence="12" id="KW-1185">Reference proteome</keyword>
<dbReference type="CDD" id="cd04606">
    <property type="entry name" value="CBS_pair_Mg_transporter"/>
    <property type="match status" value="1"/>
</dbReference>
<dbReference type="Pfam" id="PF01769">
    <property type="entry name" value="MgtE"/>
    <property type="match status" value="1"/>
</dbReference>
<organism evidence="11 12">
    <name type="scientific">Cyanobacterium stanieri (strain ATCC 29140 / PCC 7202)</name>
    <dbReference type="NCBI Taxonomy" id="292563"/>
    <lineage>
        <taxon>Bacteria</taxon>
        <taxon>Bacillati</taxon>
        <taxon>Cyanobacteriota</taxon>
        <taxon>Cyanophyceae</taxon>
        <taxon>Oscillatoriophycideae</taxon>
        <taxon>Chroococcales</taxon>
        <taxon>Geminocystaceae</taxon>
        <taxon>Cyanobacterium</taxon>
    </lineage>
</organism>
<dbReference type="STRING" id="292563.Cyast_0157"/>
<reference evidence="12" key="1">
    <citation type="journal article" date="2013" name="Proc. Natl. Acad. Sci. U.S.A.">
        <title>Improving the coverage of the cyanobacterial phylum using diversity-driven genome sequencing.</title>
        <authorList>
            <person name="Shih P.M."/>
            <person name="Wu D."/>
            <person name="Latifi A."/>
            <person name="Axen S.D."/>
            <person name="Fewer D.P."/>
            <person name="Talla E."/>
            <person name="Calteau A."/>
            <person name="Cai F."/>
            <person name="Tandeau de Marsac N."/>
            <person name="Rippka R."/>
            <person name="Herdman M."/>
            <person name="Sivonen K."/>
            <person name="Coursin T."/>
            <person name="Laurent T."/>
            <person name="Goodwin L."/>
            <person name="Nolan M."/>
            <person name="Davenport K.W."/>
            <person name="Han C.S."/>
            <person name="Rubin E.M."/>
            <person name="Eisen J.A."/>
            <person name="Woyke T."/>
            <person name="Gugger M."/>
            <person name="Kerfeld C.A."/>
        </authorList>
    </citation>
    <scope>NUCLEOTIDE SEQUENCE [LARGE SCALE GENOMIC DNA]</scope>
    <source>
        <strain evidence="12">ATCC 29140 / PCC 7202</strain>
    </source>
</reference>
<evidence type="ECO:0000256" key="2">
    <source>
        <dbReference type="ARBA" id="ARBA00009749"/>
    </source>
</evidence>
<dbReference type="Proteomes" id="UP000010483">
    <property type="component" value="Chromosome"/>
</dbReference>
<comment type="similarity">
    <text evidence="2 9">Belongs to the SLC41A transporter family.</text>
</comment>
<dbReference type="PANTHER" id="PTHR43773">
    <property type="entry name" value="MAGNESIUM TRANSPORTER MGTE"/>
    <property type="match status" value="1"/>
</dbReference>
<keyword evidence="7 9" id="KW-0472">Membrane</keyword>
<dbReference type="Gene3D" id="3.10.580.10">
    <property type="entry name" value="CBS-domain"/>
    <property type="match status" value="1"/>
</dbReference>
<dbReference type="EMBL" id="CP003940">
    <property type="protein sequence ID" value="AFZ46140.1"/>
    <property type="molecule type" value="Genomic_DNA"/>
</dbReference>
<evidence type="ECO:0000256" key="1">
    <source>
        <dbReference type="ARBA" id="ARBA00004141"/>
    </source>
</evidence>
<dbReference type="eggNOG" id="COG2239">
    <property type="taxonomic scope" value="Bacteria"/>
</dbReference>
<evidence type="ECO:0000256" key="6">
    <source>
        <dbReference type="ARBA" id="ARBA00022989"/>
    </source>
</evidence>
<comment type="subcellular location">
    <subcellularLocation>
        <location evidence="9">Cell membrane</location>
        <topology evidence="9">Multi-pass membrane protein</topology>
    </subcellularLocation>
    <subcellularLocation>
        <location evidence="1">Membrane</location>
        <topology evidence="1">Multi-pass membrane protein</topology>
    </subcellularLocation>
</comment>
<feature type="domain" description="CBS" evidence="10">
    <location>
        <begin position="214"/>
        <end position="270"/>
    </location>
</feature>
<comment type="subunit">
    <text evidence="9">Homodimer.</text>
</comment>
<feature type="transmembrane region" description="Helical" evidence="9">
    <location>
        <begin position="436"/>
        <end position="458"/>
    </location>
</feature>
<feature type="domain" description="CBS" evidence="10">
    <location>
        <begin position="150"/>
        <end position="213"/>
    </location>
</feature>
<keyword evidence="3 9" id="KW-0813">Transport</keyword>
<feature type="transmembrane region" description="Helical" evidence="9">
    <location>
        <begin position="400"/>
        <end position="424"/>
    </location>
</feature>
<dbReference type="KEGG" id="csn:Cyast_0157"/>
<dbReference type="SMART" id="SM00924">
    <property type="entry name" value="MgtE_N"/>
    <property type="match status" value="1"/>
</dbReference>
<dbReference type="BioCyc" id="CSTA292563:G1353-156-MONOMER"/>
<dbReference type="AlphaFoldDB" id="K9YIA6"/>
<dbReference type="SMART" id="SM00116">
    <property type="entry name" value="CBS"/>
    <property type="match status" value="2"/>
</dbReference>
<dbReference type="Gene3D" id="1.25.60.10">
    <property type="entry name" value="MgtE N-terminal domain-like"/>
    <property type="match status" value="1"/>
</dbReference>
<dbReference type="GO" id="GO:0005886">
    <property type="term" value="C:plasma membrane"/>
    <property type="evidence" value="ECO:0007669"/>
    <property type="project" value="UniProtKB-SubCell"/>
</dbReference>
<evidence type="ECO:0000256" key="8">
    <source>
        <dbReference type="PROSITE-ProRule" id="PRU00703"/>
    </source>
</evidence>
<dbReference type="GO" id="GO:0015095">
    <property type="term" value="F:magnesium ion transmembrane transporter activity"/>
    <property type="evidence" value="ECO:0007669"/>
    <property type="project" value="UniProtKB-UniRule"/>
</dbReference>
<evidence type="ECO:0000256" key="9">
    <source>
        <dbReference type="RuleBase" id="RU362011"/>
    </source>
</evidence>
<dbReference type="NCBIfam" id="TIGR00400">
    <property type="entry name" value="mgtE"/>
    <property type="match status" value="1"/>
</dbReference>
<evidence type="ECO:0000256" key="4">
    <source>
        <dbReference type="ARBA" id="ARBA00022692"/>
    </source>
</evidence>
<keyword evidence="8" id="KW-0129">CBS domain</keyword>
<dbReference type="InterPro" id="IPR006669">
    <property type="entry name" value="MgtE_transporter"/>
</dbReference>
<dbReference type="PATRIC" id="fig|292563.3.peg.165"/>
<dbReference type="InterPro" id="IPR000644">
    <property type="entry name" value="CBS_dom"/>
</dbReference>
<feature type="transmembrane region" description="Helical" evidence="9">
    <location>
        <begin position="372"/>
        <end position="393"/>
    </location>
</feature>
<dbReference type="PROSITE" id="PS51371">
    <property type="entry name" value="CBS"/>
    <property type="match status" value="2"/>
</dbReference>